<evidence type="ECO:0000256" key="4">
    <source>
        <dbReference type="ARBA" id="ARBA00022448"/>
    </source>
</evidence>
<keyword evidence="8" id="KW-0916">Viral movement protein</keyword>
<evidence type="ECO:0000256" key="3">
    <source>
        <dbReference type="ARBA" id="ARBA00013812"/>
    </source>
</evidence>
<feature type="transmembrane region" description="Helical" evidence="13">
    <location>
        <begin position="6"/>
        <end position="23"/>
    </location>
</feature>
<dbReference type="GO" id="GO:0044167">
    <property type="term" value="C:host cell endoplasmic reticulum membrane"/>
    <property type="evidence" value="ECO:0007669"/>
    <property type="project" value="UniProtKB-SubCell"/>
</dbReference>
<keyword evidence="5 13" id="KW-0812">Transmembrane</keyword>
<evidence type="ECO:0000256" key="13">
    <source>
        <dbReference type="SAM" id="Phobius"/>
    </source>
</evidence>
<comment type="subcellular location">
    <subcellularLocation>
        <location evidence="1">Host endoplasmic reticulum membrane</location>
    </subcellularLocation>
</comment>
<comment type="function">
    <text evidence="11">Plays a role in viral cell-to-cell propagation, by facilitating genome transport to neighboring plant cells through plasmosdesmata. May induce the formation of granular vesicles derived from the Endoplasmic reticulum, which align on actin filaments.</text>
</comment>
<keyword evidence="4" id="KW-0813">Transport</keyword>
<evidence type="ECO:0000313" key="14">
    <source>
        <dbReference type="EMBL" id="AOT80767.1"/>
    </source>
</evidence>
<evidence type="ECO:0000256" key="8">
    <source>
        <dbReference type="ARBA" id="ARBA00023031"/>
    </source>
</evidence>
<protein>
    <recommendedName>
        <fullName evidence="3">Movement protein TGBp3</fullName>
    </recommendedName>
    <alternativeName>
        <fullName evidence="12">Triple gene block 3 protein</fullName>
    </alternativeName>
</protein>
<accession>A0A1U9GNE3</accession>
<evidence type="ECO:0000256" key="6">
    <source>
        <dbReference type="ARBA" id="ARBA00022870"/>
    </source>
</evidence>
<keyword evidence="7 13" id="KW-1133">Transmembrane helix</keyword>
<keyword evidence="6" id="KW-1043">Host membrane</keyword>
<evidence type="ECO:0000256" key="10">
    <source>
        <dbReference type="ARBA" id="ARBA00023184"/>
    </source>
</evidence>
<keyword evidence="10" id="KW-1038">Host endoplasmic reticulum</keyword>
<dbReference type="Pfam" id="PF02495">
    <property type="entry name" value="TGBp3"/>
    <property type="match status" value="1"/>
</dbReference>
<evidence type="ECO:0000256" key="9">
    <source>
        <dbReference type="ARBA" id="ARBA00023136"/>
    </source>
</evidence>
<evidence type="ECO:0000256" key="5">
    <source>
        <dbReference type="ARBA" id="ARBA00022692"/>
    </source>
</evidence>
<reference evidence="14" key="1">
    <citation type="journal article" date="2017" name="Australas. Plant Dis. Notes">
        <title>A report of cherry rusty mottle-associated virus in South Carolina.</title>
        <authorList>
            <person name="Poudel B."/>
            <person name="Scott S.W."/>
        </authorList>
    </citation>
    <scope>NUCLEOTIDE SEQUENCE</scope>
    <source>
        <strain evidence="14">CRMAV-SC</strain>
    </source>
</reference>
<evidence type="ECO:0000256" key="7">
    <source>
        <dbReference type="ARBA" id="ARBA00022989"/>
    </source>
</evidence>
<name>A0A1U9GNE3_9VIRU</name>
<evidence type="ECO:0000256" key="1">
    <source>
        <dbReference type="ARBA" id="ARBA00004625"/>
    </source>
</evidence>
<dbReference type="GO" id="GO:0046740">
    <property type="term" value="P:transport of virus in host, cell to cell"/>
    <property type="evidence" value="ECO:0007669"/>
    <property type="project" value="UniProtKB-KW"/>
</dbReference>
<evidence type="ECO:0000256" key="12">
    <source>
        <dbReference type="ARBA" id="ARBA00033148"/>
    </source>
</evidence>
<comment type="similarity">
    <text evidence="2">Belongs to the Tymovirales TGBp3 protein family.</text>
</comment>
<evidence type="ECO:0000256" key="2">
    <source>
        <dbReference type="ARBA" id="ARBA00010355"/>
    </source>
</evidence>
<dbReference type="InterPro" id="IPR003411">
    <property type="entry name" value="TGBp3"/>
</dbReference>
<sequence>MSVVNVMIGLVAFIISACIITIISSHSSNVCTIIVTGERAVVSGCEITPELSNLLSHLKPHTHSLGF</sequence>
<evidence type="ECO:0000256" key="11">
    <source>
        <dbReference type="ARBA" id="ARBA00025270"/>
    </source>
</evidence>
<dbReference type="EMBL" id="KX389311">
    <property type="protein sequence ID" value="AOT80767.1"/>
    <property type="molecule type" value="Genomic_RNA"/>
</dbReference>
<proteinExistence type="inferred from homology"/>
<keyword evidence="9 13" id="KW-0472">Membrane</keyword>
<organism evidence="14">
    <name type="scientific">Cherry rusty mottle associated virus</name>
    <dbReference type="NCBI Taxonomy" id="1312929"/>
    <lineage>
        <taxon>Viruses</taxon>
        <taxon>Riboviria</taxon>
        <taxon>Orthornavirae</taxon>
        <taxon>Kitrinoviricota</taxon>
        <taxon>Alsuviricetes</taxon>
        <taxon>Tymovirales</taxon>
        <taxon>Betaflexiviridae</taxon>
        <taxon>Quinvirinae</taxon>
        <taxon>Robigovirus</taxon>
        <taxon>Robigovirus robigomaculae</taxon>
    </lineage>
</organism>